<dbReference type="InterPro" id="IPR024467">
    <property type="entry name" value="Xre/MbcA/ParS-like_toxin-bd"/>
</dbReference>
<gene>
    <name evidence="2" type="ORF">PG915_03990</name>
</gene>
<accession>A0AAU8BK43</accession>
<reference evidence="2" key="1">
    <citation type="submission" date="2023-01" db="EMBL/GenBank/DDBJ databases">
        <title>Vibrio sp. CB1-14 genome sequencing.</title>
        <authorList>
            <person name="Otstavnykh N."/>
            <person name="Isaeva M."/>
            <person name="Meleshko D."/>
        </authorList>
    </citation>
    <scope>NUCLEOTIDE SEQUENCE</scope>
    <source>
        <strain evidence="2">CB1-14</strain>
    </source>
</reference>
<name>A0AAU8BK43_9VIBR</name>
<sequence>MDSVTEVRKAALEIFEEEGLADEWLNSPKWFFDGLTAVEMLRMPEGRDAVLGILDRIRYGDFS</sequence>
<protein>
    <submittedName>
        <fullName evidence="2">Antitoxin Xre/MbcA/ParS toxin-binding domain-containing protein</fullName>
    </submittedName>
</protein>
<evidence type="ECO:0000259" key="1">
    <source>
        <dbReference type="Pfam" id="PF09722"/>
    </source>
</evidence>
<evidence type="ECO:0000313" key="2">
    <source>
        <dbReference type="EMBL" id="XCD16722.1"/>
    </source>
</evidence>
<dbReference type="AlphaFoldDB" id="A0AAU8BK43"/>
<dbReference type="Pfam" id="PF09722">
    <property type="entry name" value="Xre_MbcA_ParS_C"/>
    <property type="match status" value="1"/>
</dbReference>
<dbReference type="KEGG" id="vck:PG915_03990"/>
<dbReference type="RefSeq" id="WP_065606511.1">
    <property type="nucleotide sequence ID" value="NZ_CP115920.1"/>
</dbReference>
<proteinExistence type="predicted"/>
<dbReference type="EMBL" id="CP115920">
    <property type="protein sequence ID" value="XCD16722.1"/>
    <property type="molecule type" value="Genomic_DNA"/>
</dbReference>
<feature type="domain" description="Antitoxin Xre/MbcA/ParS-like toxin-binding" evidence="1">
    <location>
        <begin position="10"/>
        <end position="60"/>
    </location>
</feature>
<organism evidence="2">
    <name type="scientific">Vibrio chaetopteri</name>
    <dbReference type="NCBI Taxonomy" id="3016528"/>
    <lineage>
        <taxon>Bacteria</taxon>
        <taxon>Pseudomonadati</taxon>
        <taxon>Pseudomonadota</taxon>
        <taxon>Gammaproteobacteria</taxon>
        <taxon>Vibrionales</taxon>
        <taxon>Vibrionaceae</taxon>
        <taxon>Vibrio</taxon>
    </lineage>
</organism>